<sequence length="240" mass="26389">MNDASACPTSDEAIMILTCALGLATIGSAATEHFNVAMLSHGIVPALIATIRVLHDYSRQNHRDIAPSAAVGLGLIVARLQSHSGQQWITEALDGDLLGLILALGLTARPMRTSTPEDCFPLLKKLLRNIIPGYLVYHPVALRMKRHFPNAVSLAASPAFKKSAVFGLWKEFATLVEQNLTALDLFESKQYMSSKVCDNVKCLRIGRKSAFKSCSVQWRGNSYFAWNIINLRSIIYLKGF</sequence>
<keyword evidence="1" id="KW-0812">Transmembrane</keyword>
<name>A0AAD6YYC0_9AGAR</name>
<protein>
    <submittedName>
        <fullName evidence="2">Uncharacterized protein</fullName>
    </submittedName>
</protein>
<gene>
    <name evidence="2" type="ORF">DFH08DRAFT_906651</name>
</gene>
<reference evidence="2" key="1">
    <citation type="submission" date="2023-03" db="EMBL/GenBank/DDBJ databases">
        <title>Massive genome expansion in bonnet fungi (Mycena s.s.) driven by repeated elements and novel gene families across ecological guilds.</title>
        <authorList>
            <consortium name="Lawrence Berkeley National Laboratory"/>
            <person name="Harder C.B."/>
            <person name="Miyauchi S."/>
            <person name="Viragh M."/>
            <person name="Kuo A."/>
            <person name="Thoen E."/>
            <person name="Andreopoulos B."/>
            <person name="Lu D."/>
            <person name="Skrede I."/>
            <person name="Drula E."/>
            <person name="Henrissat B."/>
            <person name="Morin E."/>
            <person name="Kohler A."/>
            <person name="Barry K."/>
            <person name="LaButti K."/>
            <person name="Morin E."/>
            <person name="Salamov A."/>
            <person name="Lipzen A."/>
            <person name="Mereny Z."/>
            <person name="Hegedus B."/>
            <person name="Baldrian P."/>
            <person name="Stursova M."/>
            <person name="Weitz H."/>
            <person name="Taylor A."/>
            <person name="Grigoriev I.V."/>
            <person name="Nagy L.G."/>
            <person name="Martin F."/>
            <person name="Kauserud H."/>
        </authorList>
    </citation>
    <scope>NUCLEOTIDE SEQUENCE</scope>
    <source>
        <strain evidence="2">CBHHK002</strain>
    </source>
</reference>
<comment type="caution">
    <text evidence="2">The sequence shown here is derived from an EMBL/GenBank/DDBJ whole genome shotgun (WGS) entry which is preliminary data.</text>
</comment>
<keyword evidence="3" id="KW-1185">Reference proteome</keyword>
<keyword evidence="1" id="KW-0472">Membrane</keyword>
<feature type="transmembrane region" description="Helical" evidence="1">
    <location>
        <begin position="12"/>
        <end position="30"/>
    </location>
</feature>
<dbReference type="Proteomes" id="UP001218218">
    <property type="component" value="Unassembled WGS sequence"/>
</dbReference>
<accession>A0AAD6YYC0</accession>
<dbReference type="AlphaFoldDB" id="A0AAD6YYC0"/>
<evidence type="ECO:0000313" key="3">
    <source>
        <dbReference type="Proteomes" id="UP001218218"/>
    </source>
</evidence>
<keyword evidence="1" id="KW-1133">Transmembrane helix</keyword>
<dbReference type="EMBL" id="JARIHO010000131">
    <property type="protein sequence ID" value="KAJ7301601.1"/>
    <property type="molecule type" value="Genomic_DNA"/>
</dbReference>
<proteinExistence type="predicted"/>
<organism evidence="2 3">
    <name type="scientific">Mycena albidolilacea</name>
    <dbReference type="NCBI Taxonomy" id="1033008"/>
    <lineage>
        <taxon>Eukaryota</taxon>
        <taxon>Fungi</taxon>
        <taxon>Dikarya</taxon>
        <taxon>Basidiomycota</taxon>
        <taxon>Agaricomycotina</taxon>
        <taxon>Agaricomycetes</taxon>
        <taxon>Agaricomycetidae</taxon>
        <taxon>Agaricales</taxon>
        <taxon>Marasmiineae</taxon>
        <taxon>Mycenaceae</taxon>
        <taxon>Mycena</taxon>
    </lineage>
</organism>
<evidence type="ECO:0000256" key="1">
    <source>
        <dbReference type="SAM" id="Phobius"/>
    </source>
</evidence>
<evidence type="ECO:0000313" key="2">
    <source>
        <dbReference type="EMBL" id="KAJ7301601.1"/>
    </source>
</evidence>